<dbReference type="Proteomes" id="UP000253834">
    <property type="component" value="Chromosome"/>
</dbReference>
<protein>
    <recommendedName>
        <fullName evidence="5">NADH dehydrogenase subunit 5</fullName>
    </recommendedName>
</protein>
<dbReference type="AlphaFoldDB" id="A0AA86LS05"/>
<organism evidence="3 4">
    <name type="scientific">Priestia megaterium</name>
    <name type="common">Bacillus megaterium</name>
    <dbReference type="NCBI Taxonomy" id="1404"/>
    <lineage>
        <taxon>Bacteria</taxon>
        <taxon>Bacillati</taxon>
        <taxon>Bacillota</taxon>
        <taxon>Bacilli</taxon>
        <taxon>Bacillales</taxon>
        <taxon>Bacillaceae</taxon>
        <taxon>Priestia</taxon>
    </lineage>
</organism>
<feature type="transmembrane region" description="Helical" evidence="1">
    <location>
        <begin position="76"/>
        <end position="100"/>
    </location>
</feature>
<feature type="chain" id="PRO_5041726140" description="NADH dehydrogenase subunit 5" evidence="2">
    <location>
        <begin position="20"/>
        <end position="101"/>
    </location>
</feature>
<reference evidence="3 4" key="1">
    <citation type="submission" date="2017-07" db="EMBL/GenBank/DDBJ databases">
        <title>Isolation and development of strain Bacillus megaterium SR7 for enhanced growth and metabolite production under supercritical carbon dioxide.</title>
        <authorList>
            <person name="Freedman A.J.E."/>
            <person name="Peet K.C."/>
            <person name="Boock J.T."/>
            <person name="Penn K."/>
            <person name="Prather K.L.J."/>
            <person name="Thompson J.R."/>
        </authorList>
    </citation>
    <scope>NUCLEOTIDE SEQUENCE [LARGE SCALE GENOMIC DNA]</scope>
    <source>
        <strain evidence="3 4">SR7</strain>
    </source>
</reference>
<keyword evidence="1" id="KW-1133">Transmembrane helix</keyword>
<name>A0AA86LS05_PRIMG</name>
<keyword evidence="1" id="KW-0472">Membrane</keyword>
<dbReference type="EMBL" id="CP022674">
    <property type="protein sequence ID" value="AXI27854.1"/>
    <property type="molecule type" value="Genomic_DNA"/>
</dbReference>
<feature type="signal peptide" evidence="2">
    <location>
        <begin position="1"/>
        <end position="19"/>
    </location>
</feature>
<evidence type="ECO:0000313" key="4">
    <source>
        <dbReference type="Proteomes" id="UP000253834"/>
    </source>
</evidence>
<sequence>MVKANVFICTFLFSATVLAIFGQDISCFMDKNIIRLNPIYYLTAITCISIFLYLITIVLTYIFNKKNKLKKSILDVYWLVILGLSLFVSLWSLFVLAMWWG</sequence>
<keyword evidence="2" id="KW-0732">Signal</keyword>
<keyword evidence="1" id="KW-0812">Transmembrane</keyword>
<evidence type="ECO:0008006" key="5">
    <source>
        <dbReference type="Google" id="ProtNLM"/>
    </source>
</evidence>
<gene>
    <name evidence="3" type="ORF">CIB87_02070</name>
</gene>
<accession>A0AA86LS05</accession>
<evidence type="ECO:0000256" key="2">
    <source>
        <dbReference type="SAM" id="SignalP"/>
    </source>
</evidence>
<proteinExistence type="predicted"/>
<evidence type="ECO:0000256" key="1">
    <source>
        <dbReference type="SAM" id="Phobius"/>
    </source>
</evidence>
<evidence type="ECO:0000313" key="3">
    <source>
        <dbReference type="EMBL" id="AXI27854.1"/>
    </source>
</evidence>
<feature type="transmembrane region" description="Helical" evidence="1">
    <location>
        <begin position="38"/>
        <end position="64"/>
    </location>
</feature>